<accession>A0AAE7NN71</accession>
<feature type="domain" description="Major facilitator superfamily (MFS) profile" evidence="7">
    <location>
        <begin position="18"/>
        <end position="458"/>
    </location>
</feature>
<feature type="transmembrane region" description="Helical" evidence="6">
    <location>
        <begin position="368"/>
        <end position="391"/>
    </location>
</feature>
<feature type="transmembrane region" description="Helical" evidence="6">
    <location>
        <begin position="311"/>
        <end position="333"/>
    </location>
</feature>
<evidence type="ECO:0000256" key="2">
    <source>
        <dbReference type="ARBA" id="ARBA00022448"/>
    </source>
</evidence>
<feature type="transmembrane region" description="Helical" evidence="6">
    <location>
        <begin position="52"/>
        <end position="72"/>
    </location>
</feature>
<dbReference type="AlphaFoldDB" id="A0AAE7NN71"/>
<evidence type="ECO:0000256" key="4">
    <source>
        <dbReference type="ARBA" id="ARBA00022989"/>
    </source>
</evidence>
<dbReference type="Gene3D" id="1.20.1720.10">
    <property type="entry name" value="Multidrug resistance protein D"/>
    <property type="match status" value="1"/>
</dbReference>
<evidence type="ECO:0000256" key="3">
    <source>
        <dbReference type="ARBA" id="ARBA00022692"/>
    </source>
</evidence>
<dbReference type="GO" id="GO:0022857">
    <property type="term" value="F:transmembrane transporter activity"/>
    <property type="evidence" value="ECO:0007669"/>
    <property type="project" value="InterPro"/>
</dbReference>
<feature type="transmembrane region" description="Helical" evidence="6">
    <location>
        <begin position="403"/>
        <end position="424"/>
    </location>
</feature>
<feature type="transmembrane region" description="Helical" evidence="6">
    <location>
        <begin position="340"/>
        <end position="356"/>
    </location>
</feature>
<protein>
    <submittedName>
        <fullName evidence="8">MFS transporter</fullName>
    </submittedName>
</protein>
<evidence type="ECO:0000256" key="5">
    <source>
        <dbReference type="ARBA" id="ARBA00023136"/>
    </source>
</evidence>
<dbReference type="EMBL" id="CP030050">
    <property type="protein sequence ID" value="QOZ67336.1"/>
    <property type="molecule type" value="Genomic_DNA"/>
</dbReference>
<sequence>MPSFLGSPGLTTLPPWKVTALASIATFVVQLDGSALNVALPTIGRLFGASLSGLQWAVDAYTLAYSCLLLSAGAASDRFGPRCVFGWGLGVFVIASSLCALAPNMEALILGRVLQGAGGSILTPSSLALISQAYGDDRTTRAKAIGWWTAGGGVAITAGPIVGGLFIGSVGWRGIFLVNLPICLAGLAFASRRLAAQPTRSVPLGHDRAGQALAAVAMLGLVAGLIEGGSRGWNPGVMFGGIAVFMSAGAMFLRQEGRVLYPVLPLSLFRDRATCTAMVVGVVLSFCSFGTVFALSIYYQSVQGYSPVETGLAFIPFALTITAANLVGSTFAVRIGAARTMIAALMVCVSGYALLLRMEPSSTYAEMLAAQIMVRLGIGASVPLTTSMLLSSISATQVGTASAALNALRQAGAAIGVAVFGALMVTSPSWGFQMAALLSAVLLAAAAIVVVVLSGSKSA</sequence>
<dbReference type="PANTHER" id="PTHR42718:SF9">
    <property type="entry name" value="MAJOR FACILITATOR SUPERFAMILY MULTIDRUG TRANSPORTER MFSC"/>
    <property type="match status" value="1"/>
</dbReference>
<dbReference type="PROSITE" id="PS50850">
    <property type="entry name" value="MFS"/>
    <property type="match status" value="1"/>
</dbReference>
<comment type="subcellular location">
    <subcellularLocation>
        <location evidence="1">Membrane</location>
        <topology evidence="1">Multi-pass membrane protein</topology>
    </subcellularLocation>
</comment>
<dbReference type="PANTHER" id="PTHR42718">
    <property type="entry name" value="MAJOR FACILITATOR SUPERFAMILY MULTIDRUG TRANSPORTER MFSC"/>
    <property type="match status" value="1"/>
</dbReference>
<keyword evidence="3 6" id="KW-0812">Transmembrane</keyword>
<feature type="transmembrane region" description="Helical" evidence="6">
    <location>
        <begin position="274"/>
        <end position="299"/>
    </location>
</feature>
<reference evidence="8 9" key="1">
    <citation type="submission" date="2018-06" db="EMBL/GenBank/DDBJ databases">
        <title>Comparative genomics of Bradyrhizobium nodulating Arachidis hypogaea.</title>
        <authorList>
            <person name="Li Y."/>
        </authorList>
    </citation>
    <scope>NUCLEOTIDE SEQUENCE [LARGE SCALE GENOMIC DNA]</scope>
    <source>
        <strain evidence="8 9">CCBAU 051107</strain>
    </source>
</reference>
<dbReference type="KEGG" id="barh:WN72_14210"/>
<feature type="transmembrane region" description="Helical" evidence="6">
    <location>
        <begin position="84"/>
        <end position="102"/>
    </location>
</feature>
<keyword evidence="4 6" id="KW-1133">Transmembrane helix</keyword>
<evidence type="ECO:0000313" key="8">
    <source>
        <dbReference type="EMBL" id="QOZ67336.1"/>
    </source>
</evidence>
<gene>
    <name evidence="8" type="ORF">WN72_14210</name>
</gene>
<feature type="transmembrane region" description="Helical" evidence="6">
    <location>
        <begin position="212"/>
        <end position="230"/>
    </location>
</feature>
<dbReference type="Pfam" id="PF07690">
    <property type="entry name" value="MFS_1"/>
    <property type="match status" value="1"/>
</dbReference>
<feature type="transmembrane region" description="Helical" evidence="6">
    <location>
        <begin position="430"/>
        <end position="453"/>
    </location>
</feature>
<keyword evidence="2" id="KW-0813">Transport</keyword>
<feature type="transmembrane region" description="Helical" evidence="6">
    <location>
        <begin position="174"/>
        <end position="191"/>
    </location>
</feature>
<name>A0AAE7NN71_9BRAD</name>
<feature type="transmembrane region" description="Helical" evidence="6">
    <location>
        <begin position="145"/>
        <end position="168"/>
    </location>
</feature>
<evidence type="ECO:0000256" key="6">
    <source>
        <dbReference type="SAM" id="Phobius"/>
    </source>
</evidence>
<evidence type="ECO:0000256" key="1">
    <source>
        <dbReference type="ARBA" id="ARBA00004141"/>
    </source>
</evidence>
<dbReference type="RefSeq" id="WP_092214461.1">
    <property type="nucleotide sequence ID" value="NZ_CP030050.1"/>
</dbReference>
<dbReference type="CDD" id="cd17321">
    <property type="entry name" value="MFS_MMR_MDR_like"/>
    <property type="match status" value="1"/>
</dbReference>
<keyword evidence="5 6" id="KW-0472">Membrane</keyword>
<dbReference type="GO" id="GO:0016020">
    <property type="term" value="C:membrane"/>
    <property type="evidence" value="ECO:0007669"/>
    <property type="project" value="UniProtKB-SubCell"/>
</dbReference>
<dbReference type="SUPFAM" id="SSF103473">
    <property type="entry name" value="MFS general substrate transporter"/>
    <property type="match status" value="1"/>
</dbReference>
<proteinExistence type="predicted"/>
<dbReference type="InterPro" id="IPR036259">
    <property type="entry name" value="MFS_trans_sf"/>
</dbReference>
<organism evidence="8 9">
    <name type="scientific">Bradyrhizobium arachidis</name>
    <dbReference type="NCBI Taxonomy" id="858423"/>
    <lineage>
        <taxon>Bacteria</taxon>
        <taxon>Pseudomonadati</taxon>
        <taxon>Pseudomonadota</taxon>
        <taxon>Alphaproteobacteria</taxon>
        <taxon>Hyphomicrobiales</taxon>
        <taxon>Nitrobacteraceae</taxon>
        <taxon>Bradyrhizobium</taxon>
    </lineage>
</organism>
<dbReference type="InterPro" id="IPR011701">
    <property type="entry name" value="MFS"/>
</dbReference>
<evidence type="ECO:0000259" key="7">
    <source>
        <dbReference type="PROSITE" id="PS50850"/>
    </source>
</evidence>
<feature type="transmembrane region" description="Helical" evidence="6">
    <location>
        <begin position="236"/>
        <end position="253"/>
    </location>
</feature>
<dbReference type="Proteomes" id="UP000594015">
    <property type="component" value="Chromosome"/>
</dbReference>
<dbReference type="Gene3D" id="1.20.1250.20">
    <property type="entry name" value="MFS general substrate transporter like domains"/>
    <property type="match status" value="1"/>
</dbReference>
<dbReference type="InterPro" id="IPR020846">
    <property type="entry name" value="MFS_dom"/>
</dbReference>
<evidence type="ECO:0000313" key="9">
    <source>
        <dbReference type="Proteomes" id="UP000594015"/>
    </source>
</evidence>